<comment type="caution">
    <text evidence="1">The sequence shown here is derived from an EMBL/GenBank/DDBJ whole genome shotgun (WGS) entry which is preliminary data.</text>
</comment>
<dbReference type="RefSeq" id="WP_146385982.1">
    <property type="nucleotide sequence ID" value="NZ_VFIO01000005.1"/>
</dbReference>
<evidence type="ECO:0000313" key="2">
    <source>
        <dbReference type="Proteomes" id="UP000318428"/>
    </source>
</evidence>
<accession>A0ABY3GG76</accession>
<gene>
    <name evidence="1" type="ORF">FJD38_14915</name>
</gene>
<evidence type="ECO:0000313" key="1">
    <source>
        <dbReference type="EMBL" id="TWR88695.1"/>
    </source>
</evidence>
<name>A0ABY3GG76_9PSED</name>
<sequence>MGKISVGVDRDLVVKRYMSLGKFESLINSGSLYFSRFDRFTDKLEGGISSQNYPDVSVSAELFDLTINYRASDPASPEKTQAEKRINEINNETFEGIFGSEKKLDGDSYLQLVSSWLYANCWTDLDHECDAMWSLYGITGVGCNHVECCPQCESTHGMSVCIETTIGAILDNLELDERYNLSIQKVDYIDHKKIKFEAHELSTKPFFSKARHFSYENEVRLMLWPDRSDISFSYVYQQSTVNDKKSVELKIKNMSSFINKIILSPIPAKKSAQLRTTHYEAHQSNLGLKDSLANCILREKVQTLCSANSLFVEILDSDLNQVVTSDCYTFMDDFK</sequence>
<dbReference type="EMBL" id="VFIO01000005">
    <property type="protein sequence ID" value="TWR88695.1"/>
    <property type="molecule type" value="Genomic_DNA"/>
</dbReference>
<reference evidence="1 2" key="1">
    <citation type="submission" date="2019-06" db="EMBL/GenBank/DDBJ databases">
        <title>Pseudomonas bimorpha sp. nov. isolated from bovine raw milk and skim milk concentrate.</title>
        <authorList>
            <person name="Hofmann K."/>
            <person name="Huptas C."/>
            <person name="Doll E."/>
            <person name="Scherer S."/>
            <person name="Wenning M."/>
        </authorList>
    </citation>
    <scope>NUCLEOTIDE SEQUENCE [LARGE SCALE GENOMIC DNA]</scope>
    <source>
        <strain evidence="1 2">DSM 108989</strain>
    </source>
</reference>
<protein>
    <recommendedName>
        <fullName evidence="3">DUF2971 domain-containing protein</fullName>
    </recommendedName>
</protein>
<evidence type="ECO:0008006" key="3">
    <source>
        <dbReference type="Google" id="ProtNLM"/>
    </source>
</evidence>
<dbReference type="Proteomes" id="UP000318428">
    <property type="component" value="Unassembled WGS sequence"/>
</dbReference>
<proteinExistence type="predicted"/>
<keyword evidence="2" id="KW-1185">Reference proteome</keyword>
<organism evidence="1 2">
    <name type="scientific">Pseudomonas saxonica</name>
    <dbReference type="NCBI Taxonomy" id="2600598"/>
    <lineage>
        <taxon>Bacteria</taxon>
        <taxon>Pseudomonadati</taxon>
        <taxon>Pseudomonadota</taxon>
        <taxon>Gammaproteobacteria</taxon>
        <taxon>Pseudomonadales</taxon>
        <taxon>Pseudomonadaceae</taxon>
        <taxon>Pseudomonas</taxon>
    </lineage>
</organism>